<dbReference type="EMBL" id="LDWR01000026">
    <property type="protein sequence ID" value="KML56547.1"/>
    <property type="molecule type" value="Genomic_DNA"/>
</dbReference>
<dbReference type="InterPro" id="IPR050744">
    <property type="entry name" value="AI-2_Isomerase_LsrG"/>
</dbReference>
<dbReference type="Proteomes" id="UP000036338">
    <property type="component" value="Unassembled WGS sequence"/>
</dbReference>
<dbReference type="RefSeq" id="WP_048246632.1">
    <property type="nucleotide sequence ID" value="NZ_LDWR01000026.1"/>
</dbReference>
<dbReference type="InterPro" id="IPR007138">
    <property type="entry name" value="ABM_dom"/>
</dbReference>
<organism evidence="2 3">
    <name type="scientific">Burkholderia cepacia</name>
    <name type="common">Pseudomonas cepacia</name>
    <dbReference type="NCBI Taxonomy" id="292"/>
    <lineage>
        <taxon>Bacteria</taxon>
        <taxon>Pseudomonadati</taxon>
        <taxon>Pseudomonadota</taxon>
        <taxon>Betaproteobacteria</taxon>
        <taxon>Burkholderiales</taxon>
        <taxon>Burkholderiaceae</taxon>
        <taxon>Burkholderia</taxon>
        <taxon>Burkholderia cepacia complex</taxon>
    </lineage>
</organism>
<comment type="caution">
    <text evidence="2">The sequence shown here is derived from an EMBL/GenBank/DDBJ whole genome shotgun (WGS) entry which is preliminary data.</text>
</comment>
<gene>
    <name evidence="2" type="ORF">VL15_15895</name>
</gene>
<name>A0A0J5X0I9_BURCE</name>
<protein>
    <recommendedName>
        <fullName evidence="1">ABM domain-containing protein</fullName>
    </recommendedName>
</protein>
<dbReference type="PANTHER" id="PTHR33336:SF3">
    <property type="entry name" value="ABM DOMAIN-CONTAINING PROTEIN"/>
    <property type="match status" value="1"/>
</dbReference>
<sequence length="96" mass="10809">MSEIVVISINVAKTGKEAELEALLSSLVAPTQSDPGMIRYELSRDLRNPGIFVFHEIWESQEALDGHLNTPHIATYRALVPDLVERKELLITRKVQ</sequence>
<dbReference type="Pfam" id="PF03992">
    <property type="entry name" value="ABM"/>
    <property type="match status" value="1"/>
</dbReference>
<accession>A0A0J5X0I9</accession>
<dbReference type="PROSITE" id="PS51725">
    <property type="entry name" value="ABM"/>
    <property type="match status" value="1"/>
</dbReference>
<dbReference type="InterPro" id="IPR011008">
    <property type="entry name" value="Dimeric_a/b-barrel"/>
</dbReference>
<evidence type="ECO:0000259" key="1">
    <source>
        <dbReference type="PROSITE" id="PS51725"/>
    </source>
</evidence>
<proteinExistence type="predicted"/>
<evidence type="ECO:0000313" key="2">
    <source>
        <dbReference type="EMBL" id="KML56547.1"/>
    </source>
</evidence>
<evidence type="ECO:0000313" key="3">
    <source>
        <dbReference type="Proteomes" id="UP000036338"/>
    </source>
</evidence>
<dbReference type="SUPFAM" id="SSF54909">
    <property type="entry name" value="Dimeric alpha+beta barrel"/>
    <property type="match status" value="1"/>
</dbReference>
<reference evidence="2 3" key="1">
    <citation type="submission" date="2015-05" db="EMBL/GenBank/DDBJ databases">
        <title>Draft genome of Burkholderia cepacia LK29.</title>
        <authorList>
            <person name="Chan X.Y."/>
        </authorList>
    </citation>
    <scope>NUCLEOTIDE SEQUENCE [LARGE SCALE GENOMIC DNA]</scope>
    <source>
        <strain evidence="2 3">LK29</strain>
    </source>
</reference>
<dbReference type="PANTHER" id="PTHR33336">
    <property type="entry name" value="QUINOL MONOOXYGENASE YGIN-RELATED"/>
    <property type="match status" value="1"/>
</dbReference>
<dbReference type="GO" id="GO:0003824">
    <property type="term" value="F:catalytic activity"/>
    <property type="evidence" value="ECO:0007669"/>
    <property type="project" value="TreeGrafter"/>
</dbReference>
<feature type="domain" description="ABM" evidence="1">
    <location>
        <begin position="4"/>
        <end position="95"/>
    </location>
</feature>
<dbReference type="PATRIC" id="fig|292.27.peg.3143"/>
<dbReference type="AlphaFoldDB" id="A0A0J5X0I9"/>
<dbReference type="Gene3D" id="3.30.70.100">
    <property type="match status" value="1"/>
</dbReference>